<evidence type="ECO:0000313" key="2">
    <source>
        <dbReference type="Proteomes" id="UP000325672"/>
    </source>
</evidence>
<dbReference type="RefSeq" id="XP_031917150.1">
    <property type="nucleotide sequence ID" value="XM_032059048.1"/>
</dbReference>
<dbReference type="OrthoDB" id="94039at2759"/>
<protein>
    <recommendedName>
        <fullName evidence="3">AB hydrolase-1 domain-containing protein</fullName>
    </recommendedName>
</protein>
<proteinExistence type="predicted"/>
<name>A0A5N6T463_ASPPS</name>
<gene>
    <name evidence="1" type="ORF">BDV38DRAFT_279536</name>
</gene>
<evidence type="ECO:0000313" key="1">
    <source>
        <dbReference type="EMBL" id="KAE8141087.1"/>
    </source>
</evidence>
<keyword evidence="2" id="KW-1185">Reference proteome</keyword>
<dbReference type="AlphaFoldDB" id="A0A5N6T463"/>
<reference evidence="1 2" key="1">
    <citation type="submission" date="2019-04" db="EMBL/GenBank/DDBJ databases">
        <title>Friends and foes A comparative genomics study of 23 Aspergillus species from section Flavi.</title>
        <authorList>
            <consortium name="DOE Joint Genome Institute"/>
            <person name="Kjaerbolling I."/>
            <person name="Vesth T."/>
            <person name="Frisvad J.C."/>
            <person name="Nybo J.L."/>
            <person name="Theobald S."/>
            <person name="Kildgaard S."/>
            <person name="Isbrandt T."/>
            <person name="Kuo A."/>
            <person name="Sato A."/>
            <person name="Lyhne E.K."/>
            <person name="Kogle M.E."/>
            <person name="Wiebenga A."/>
            <person name="Kun R.S."/>
            <person name="Lubbers R.J."/>
            <person name="Makela M.R."/>
            <person name="Barry K."/>
            <person name="Chovatia M."/>
            <person name="Clum A."/>
            <person name="Daum C."/>
            <person name="Haridas S."/>
            <person name="He G."/>
            <person name="LaButti K."/>
            <person name="Lipzen A."/>
            <person name="Mondo S."/>
            <person name="Riley R."/>
            <person name="Salamov A."/>
            <person name="Simmons B.A."/>
            <person name="Magnuson J.K."/>
            <person name="Henrissat B."/>
            <person name="Mortensen U.H."/>
            <person name="Larsen T.O."/>
            <person name="Devries R.P."/>
            <person name="Grigoriev I.V."/>
            <person name="Machida M."/>
            <person name="Baker S.E."/>
            <person name="Andersen M.R."/>
        </authorList>
    </citation>
    <scope>NUCLEOTIDE SEQUENCE [LARGE SCALE GENOMIC DNA]</scope>
    <source>
        <strain evidence="1 2">CBS 117625</strain>
    </source>
</reference>
<dbReference type="Proteomes" id="UP000325672">
    <property type="component" value="Unassembled WGS sequence"/>
</dbReference>
<accession>A0A5N6T463</accession>
<sequence length="113" mass="12587">MAGGNASRKIERKGIHDTDRNLSFGFTRLPQLRPSVLYIFGERSKISTPPLRREMLEMTGSGVRGSGGTHRERVKEVVLPTGHLVPMENALECARVSASLSHSEVSRWETDQQ</sequence>
<organism evidence="1 2">
    <name type="scientific">Aspergillus pseudotamarii</name>
    <dbReference type="NCBI Taxonomy" id="132259"/>
    <lineage>
        <taxon>Eukaryota</taxon>
        <taxon>Fungi</taxon>
        <taxon>Dikarya</taxon>
        <taxon>Ascomycota</taxon>
        <taxon>Pezizomycotina</taxon>
        <taxon>Eurotiomycetes</taxon>
        <taxon>Eurotiomycetidae</taxon>
        <taxon>Eurotiales</taxon>
        <taxon>Aspergillaceae</taxon>
        <taxon>Aspergillus</taxon>
        <taxon>Aspergillus subgen. Circumdati</taxon>
    </lineage>
</organism>
<dbReference type="EMBL" id="ML743559">
    <property type="protein sequence ID" value="KAE8141087.1"/>
    <property type="molecule type" value="Genomic_DNA"/>
</dbReference>
<evidence type="ECO:0008006" key="3">
    <source>
        <dbReference type="Google" id="ProtNLM"/>
    </source>
</evidence>
<dbReference type="GeneID" id="43643258"/>